<dbReference type="Proteomes" id="UP000243650">
    <property type="component" value="Unassembled WGS sequence"/>
</dbReference>
<dbReference type="Pfam" id="PF13030">
    <property type="entry name" value="DUF3891"/>
    <property type="match status" value="1"/>
</dbReference>
<accession>A0A2P6MG81</accession>
<keyword evidence="2" id="KW-1185">Reference proteome</keyword>
<evidence type="ECO:0008006" key="3">
    <source>
        <dbReference type="Google" id="ProtNLM"/>
    </source>
</evidence>
<organism evidence="1 2">
    <name type="scientific">Alkalicoccus urumqiensis</name>
    <name type="common">Bacillus urumqiensis</name>
    <dbReference type="NCBI Taxonomy" id="1548213"/>
    <lineage>
        <taxon>Bacteria</taxon>
        <taxon>Bacillati</taxon>
        <taxon>Bacillota</taxon>
        <taxon>Bacilli</taxon>
        <taxon>Bacillales</taxon>
        <taxon>Bacillaceae</taxon>
        <taxon>Alkalicoccus</taxon>
    </lineage>
</organism>
<dbReference type="AlphaFoldDB" id="A0A2P6MG81"/>
<evidence type="ECO:0000313" key="1">
    <source>
        <dbReference type="EMBL" id="PRO65286.1"/>
    </source>
</evidence>
<dbReference type="InterPro" id="IPR024992">
    <property type="entry name" value="DUF3891"/>
</dbReference>
<dbReference type="EMBL" id="PVNS01000009">
    <property type="protein sequence ID" value="PRO65286.1"/>
    <property type="molecule type" value="Genomic_DNA"/>
</dbReference>
<gene>
    <name evidence="1" type="ORF">C6I21_10830</name>
</gene>
<dbReference type="OrthoDB" id="190426at2"/>
<proteinExistence type="predicted"/>
<evidence type="ECO:0000313" key="2">
    <source>
        <dbReference type="Proteomes" id="UP000243650"/>
    </source>
</evidence>
<protein>
    <recommendedName>
        <fullName evidence="3">DUF3891 domain-containing protein</fullName>
    </recommendedName>
</protein>
<name>A0A2P6MG81_ALKUR</name>
<reference evidence="1 2" key="1">
    <citation type="submission" date="2018-03" db="EMBL/GenBank/DDBJ databases">
        <title>Bacillus urumqiensis sp. nov., a moderately haloalkaliphilic bacterium isolated from a salt lake.</title>
        <authorList>
            <person name="Zhao B."/>
            <person name="Liao Z."/>
        </authorList>
    </citation>
    <scope>NUCLEOTIDE SEQUENCE [LARGE SCALE GENOMIC DNA]</scope>
    <source>
        <strain evidence="1 2">BZ-SZ-XJ18</strain>
    </source>
</reference>
<comment type="caution">
    <text evidence="1">The sequence shown here is derived from an EMBL/GenBank/DDBJ whole genome shotgun (WGS) entry which is preliminary data.</text>
</comment>
<sequence>MDLMSISQGWMEMIIQEMENEYYMIKQEDHAVLSGVFASMLTTDSEILSACETHDRAWRELDEVPVWNDLAEAPYSFLNYPVAVKLIHYRHGIDEIEKQSTYAALLHSLHYTKLTGQERETEKWFHDEELRRQERLQQLQPQKEPEKDTALLRLVDSLSLFFCMHLPGEKSYENAAQGLEPLASVRPEFREELTGTWTAEDTFQFHPALFKQTFDIHVPVYIVSKEKARNHGLAGAWKQSQPENRVIRIRGGK</sequence>